<evidence type="ECO:0000313" key="3">
    <source>
        <dbReference type="Proteomes" id="UP001556367"/>
    </source>
</evidence>
<dbReference type="EMBL" id="JASNQZ010000014">
    <property type="protein sequence ID" value="KAL0948557.1"/>
    <property type="molecule type" value="Genomic_DNA"/>
</dbReference>
<dbReference type="Proteomes" id="UP001556367">
    <property type="component" value="Unassembled WGS sequence"/>
</dbReference>
<reference evidence="3" key="1">
    <citation type="submission" date="2024-06" db="EMBL/GenBank/DDBJ databases">
        <title>Multi-omics analyses provide insights into the biosynthesis of the anticancer antibiotic pleurotin in Hohenbuehelia grisea.</title>
        <authorList>
            <person name="Weaver J.A."/>
            <person name="Alberti F."/>
        </authorList>
    </citation>
    <scope>NUCLEOTIDE SEQUENCE [LARGE SCALE GENOMIC DNA]</scope>
    <source>
        <strain evidence="3">T-177</strain>
    </source>
</reference>
<dbReference type="InterPro" id="IPR054464">
    <property type="entry name" value="ULD_fung"/>
</dbReference>
<organism evidence="2 3">
    <name type="scientific">Hohenbuehelia grisea</name>
    <dbReference type="NCBI Taxonomy" id="104357"/>
    <lineage>
        <taxon>Eukaryota</taxon>
        <taxon>Fungi</taxon>
        <taxon>Dikarya</taxon>
        <taxon>Basidiomycota</taxon>
        <taxon>Agaricomycotina</taxon>
        <taxon>Agaricomycetes</taxon>
        <taxon>Agaricomycetidae</taxon>
        <taxon>Agaricales</taxon>
        <taxon>Pleurotineae</taxon>
        <taxon>Pleurotaceae</taxon>
        <taxon>Hohenbuehelia</taxon>
    </lineage>
</organism>
<comment type="caution">
    <text evidence="2">The sequence shown here is derived from an EMBL/GenBank/DDBJ whole genome shotgun (WGS) entry which is preliminary data.</text>
</comment>
<keyword evidence="3" id="KW-1185">Reference proteome</keyword>
<evidence type="ECO:0000313" key="2">
    <source>
        <dbReference type="EMBL" id="KAL0948557.1"/>
    </source>
</evidence>
<protein>
    <recommendedName>
        <fullName evidence="1">Ubiquitin-like domain-containing protein</fullName>
    </recommendedName>
</protein>
<proteinExistence type="predicted"/>
<name>A0ABR3IZA6_9AGAR</name>
<gene>
    <name evidence="2" type="ORF">HGRIS_011117</name>
</gene>
<accession>A0ABR3IZA6</accession>
<dbReference type="Pfam" id="PF22893">
    <property type="entry name" value="ULD_2"/>
    <property type="match status" value="1"/>
</dbReference>
<evidence type="ECO:0000259" key="1">
    <source>
        <dbReference type="Pfam" id="PF22893"/>
    </source>
</evidence>
<feature type="domain" description="Ubiquitin-like" evidence="1">
    <location>
        <begin position="259"/>
        <end position="337"/>
    </location>
</feature>
<sequence>MVISTSQHSPTHEPHFFYRAENFVIQNSVLNNVGGNQTNQTINTHHVNITNDPIPINDYQRPVRSPPVTSSLPRKELVTSCPVPKLRSNSNSYEDPLSLAIKLKSLMNEADCGPRILAELDGLIDALEFSDQASRALRFTALRNRARPLALPLMHRCSMALRTLCSDILPYRDVLGRRKGFSTLWVQVYWVGKWRRRELLQKDLESLRWPLESFLAALVSKALETLVYQSQDHLGHIRAFYANLRLRMPFLRHVPLITMTIIDHLGRTLPIPVDFCESIEETHRILQGYSKGTVGERYIRRSDYHLIHADDGHTVGSEEYANTEKPDAVFVVSIVMKRGTSTVVSLQKSCPRCGEISSRVPSDSGWVECALCL</sequence>